<evidence type="ECO:0008006" key="2">
    <source>
        <dbReference type="Google" id="ProtNLM"/>
    </source>
</evidence>
<dbReference type="SUPFAM" id="SSF56219">
    <property type="entry name" value="DNase I-like"/>
    <property type="match status" value="1"/>
</dbReference>
<dbReference type="InterPro" id="IPR036691">
    <property type="entry name" value="Endo/exonu/phosph_ase_sf"/>
</dbReference>
<evidence type="ECO:0000313" key="1">
    <source>
        <dbReference type="EMBL" id="QBK93070.1"/>
    </source>
</evidence>
<sequence length="275" mass="31772">MMMFFWRSSFGLRTASLEHKDYDKIQEKRIEKIIEYIEDVNPDILCLQNTTDTKHEYLGCKTVQEYIATKLNFRIVSEETMKFINYYNYPPEEQAEILKMKLGITALISNNSNCSHVDTVMTGDDFKSDSVFTYDIFDCDDNSFSIVNLQTEKYMNEIYSKIKDETKDMKNLILLGESNRVSFGNNFLNMVVKVKHDSNIPLLKTGTNKPLIGNQWSQRNARFCLNRTNNRLVSKSLITSCCYPVLISLMFGSGSGEIESKLIEDSTTGLRVYKF</sequence>
<dbReference type="Gene3D" id="3.60.10.10">
    <property type="entry name" value="Endonuclease/exonuclease/phosphatase"/>
    <property type="match status" value="1"/>
</dbReference>
<protein>
    <recommendedName>
        <fullName evidence="2">Endonuclease/exonuclease/phosphatase family protein</fullName>
    </recommendedName>
</protein>
<organism evidence="1">
    <name type="scientific">Pithovirus LCPAC403</name>
    <dbReference type="NCBI Taxonomy" id="2506596"/>
    <lineage>
        <taxon>Viruses</taxon>
        <taxon>Pithoviruses</taxon>
    </lineage>
</organism>
<accession>A0A481ZD51</accession>
<dbReference type="EMBL" id="MK500589">
    <property type="protein sequence ID" value="QBK93070.1"/>
    <property type="molecule type" value="Genomic_DNA"/>
</dbReference>
<proteinExistence type="predicted"/>
<gene>
    <name evidence="1" type="ORF">LCPAC403_02040</name>
</gene>
<name>A0A481ZD51_9VIRU</name>
<reference evidence="1" key="1">
    <citation type="journal article" date="2019" name="MBio">
        <title>Virus Genomes from Deep Sea Sediments Expand the Ocean Megavirome and Support Independent Origins of Viral Gigantism.</title>
        <authorList>
            <person name="Backstrom D."/>
            <person name="Yutin N."/>
            <person name="Jorgensen S.L."/>
            <person name="Dharamshi J."/>
            <person name="Homa F."/>
            <person name="Zaremba-Niedwiedzka K."/>
            <person name="Spang A."/>
            <person name="Wolf Y.I."/>
            <person name="Koonin E.V."/>
            <person name="Ettema T.J."/>
        </authorList>
    </citation>
    <scope>NUCLEOTIDE SEQUENCE</scope>
</reference>